<evidence type="ECO:0000313" key="9">
    <source>
        <dbReference type="EMBL" id="SIS96406.1"/>
    </source>
</evidence>
<feature type="binding site" evidence="8">
    <location>
        <position position="314"/>
    </location>
    <ligand>
        <name>Zn(2+)</name>
        <dbReference type="ChEBI" id="CHEBI:29105"/>
        <label>2</label>
    </ligand>
</feature>
<keyword evidence="2" id="KW-0031">Aminopeptidase</keyword>
<feature type="binding site" evidence="8">
    <location>
        <position position="174"/>
    </location>
    <ligand>
        <name>Zn(2+)</name>
        <dbReference type="ChEBI" id="CHEBI:29105"/>
        <label>2</label>
    </ligand>
</feature>
<sequence>MLLKELTEAFGPTGFEDEVRRVVRRELEAMGLAARTDVLGNVIVQKGDDHAGPRVMLDAHMDEVGLMVTHIGEGRDEGGLLRFRPLGGVDPRVLVSKPVWVGESRIAGVIGAKPIHLQQPTDREKPIPMEQLYIDIGARDADDARRHVKPGDPVVFATEYQELSHGMAKAKSFDDRVGCYILLEALRRWQGTLPVFGAFTVQEEIGLRGAHAAAYQIQPDIAIAIEGTVAHDVVDTPSHGQSTVLGKGPALTVQDGLTIANRRFAEFLWETAKSRNIPVQWRRVKGGSNDFGAIHRIGKGVVGGAISVPVRYIHAPTQVVSLDDVKHAIDLVVAVLDEIAKGGFRP</sequence>
<evidence type="ECO:0000256" key="8">
    <source>
        <dbReference type="PIRSR" id="PIRSR001123-2"/>
    </source>
</evidence>
<dbReference type="SUPFAM" id="SSF101821">
    <property type="entry name" value="Aminopeptidase/glucanase lid domain"/>
    <property type="match status" value="1"/>
</dbReference>
<evidence type="ECO:0000256" key="6">
    <source>
        <dbReference type="PIRNR" id="PIRNR001123"/>
    </source>
</evidence>
<evidence type="ECO:0000256" key="4">
    <source>
        <dbReference type="ARBA" id="ARBA00022723"/>
    </source>
</evidence>
<dbReference type="Proteomes" id="UP000186156">
    <property type="component" value="Unassembled WGS sequence"/>
</dbReference>
<accession>A0A1N7NDN5</accession>
<dbReference type="PANTHER" id="PTHR32481">
    <property type="entry name" value="AMINOPEPTIDASE"/>
    <property type="match status" value="1"/>
</dbReference>
<evidence type="ECO:0000256" key="1">
    <source>
        <dbReference type="ARBA" id="ARBA00006272"/>
    </source>
</evidence>
<dbReference type="SUPFAM" id="SSF53187">
    <property type="entry name" value="Zn-dependent exopeptidases"/>
    <property type="match status" value="1"/>
</dbReference>
<proteinExistence type="inferred from homology"/>
<gene>
    <name evidence="9" type="ORF">SAMN05421799_10841</name>
</gene>
<feature type="binding site" evidence="8">
    <location>
        <position position="226"/>
    </location>
    <ligand>
        <name>Zn(2+)</name>
        <dbReference type="ChEBI" id="CHEBI:29105"/>
        <label>1</label>
    </ligand>
</feature>
<dbReference type="GO" id="GO:0046872">
    <property type="term" value="F:metal ion binding"/>
    <property type="evidence" value="ECO:0007669"/>
    <property type="project" value="UniProtKB-UniRule"/>
</dbReference>
<dbReference type="Gene3D" id="3.40.630.10">
    <property type="entry name" value="Zn peptidases"/>
    <property type="match status" value="1"/>
</dbReference>
<evidence type="ECO:0000313" key="10">
    <source>
        <dbReference type="Proteomes" id="UP000186156"/>
    </source>
</evidence>
<dbReference type="STRING" id="252246.SAMN05421799_10841"/>
<keyword evidence="3" id="KW-0645">Protease</keyword>
<comment type="cofactor">
    <cofactor evidence="8">
        <name>a divalent metal cation</name>
        <dbReference type="ChEBI" id="CHEBI:60240"/>
    </cofactor>
    <text evidence="8">Binds 2 divalent metal cations per subunit.</text>
</comment>
<dbReference type="Pfam" id="PF05343">
    <property type="entry name" value="Peptidase_M42"/>
    <property type="match status" value="1"/>
</dbReference>
<dbReference type="InterPro" id="IPR008007">
    <property type="entry name" value="Peptidase_M42"/>
</dbReference>
<dbReference type="GO" id="GO:0006508">
    <property type="term" value="P:proteolysis"/>
    <property type="evidence" value="ECO:0007669"/>
    <property type="project" value="UniProtKB-KW"/>
</dbReference>
<keyword evidence="4 8" id="KW-0479">Metal-binding</keyword>
<dbReference type="AlphaFoldDB" id="A0A1N7NDN5"/>
<feature type="binding site" evidence="8">
    <location>
        <position position="204"/>
    </location>
    <ligand>
        <name>Zn(2+)</name>
        <dbReference type="ChEBI" id="CHEBI:29105"/>
        <label>2</label>
    </ligand>
</feature>
<dbReference type="InterPro" id="IPR023367">
    <property type="entry name" value="Peptidase_M42_dom2"/>
</dbReference>
<dbReference type="RefSeq" id="WP_076347630.1">
    <property type="nucleotide sequence ID" value="NZ_FTOO01000008.1"/>
</dbReference>
<keyword evidence="10" id="KW-1185">Reference proteome</keyword>
<keyword evidence="5" id="KW-0378">Hydrolase</keyword>
<dbReference type="PANTHER" id="PTHR32481:SF0">
    <property type="entry name" value="AMINOPEPTIDASE YPDE-RELATED"/>
    <property type="match status" value="1"/>
</dbReference>
<evidence type="ECO:0000256" key="2">
    <source>
        <dbReference type="ARBA" id="ARBA00022438"/>
    </source>
</evidence>
<evidence type="ECO:0000256" key="7">
    <source>
        <dbReference type="PIRSR" id="PIRSR001123-1"/>
    </source>
</evidence>
<feature type="binding site" evidence="8">
    <location>
        <position position="60"/>
    </location>
    <ligand>
        <name>Zn(2+)</name>
        <dbReference type="ChEBI" id="CHEBI:29105"/>
        <label>1</label>
    </ligand>
</feature>
<feature type="binding site" evidence="8">
    <location>
        <position position="174"/>
    </location>
    <ligand>
        <name>Zn(2+)</name>
        <dbReference type="ChEBI" id="CHEBI:29105"/>
        <label>1</label>
    </ligand>
</feature>
<feature type="active site" description="Proton acceptor" evidence="7">
    <location>
        <position position="203"/>
    </location>
</feature>
<dbReference type="PIRSF" id="PIRSF001123">
    <property type="entry name" value="PepA_GA"/>
    <property type="match status" value="1"/>
</dbReference>
<organism evidence="9 10">
    <name type="scientific">Alicyclobacillus vulcanalis</name>
    <dbReference type="NCBI Taxonomy" id="252246"/>
    <lineage>
        <taxon>Bacteria</taxon>
        <taxon>Bacillati</taxon>
        <taxon>Bacillota</taxon>
        <taxon>Bacilli</taxon>
        <taxon>Bacillales</taxon>
        <taxon>Alicyclobacillaceae</taxon>
        <taxon>Alicyclobacillus</taxon>
    </lineage>
</organism>
<dbReference type="CDD" id="cd05656">
    <property type="entry name" value="M42_Frv"/>
    <property type="match status" value="1"/>
</dbReference>
<comment type="similarity">
    <text evidence="1 6">Belongs to the peptidase M42 family.</text>
</comment>
<dbReference type="InterPro" id="IPR051464">
    <property type="entry name" value="Peptidase_M42_aminopept"/>
</dbReference>
<dbReference type="Gene3D" id="2.40.30.40">
    <property type="entry name" value="Peptidase M42, domain 2"/>
    <property type="match status" value="1"/>
</dbReference>
<protein>
    <submittedName>
        <fullName evidence="9">Endoglucanase</fullName>
    </submittedName>
</protein>
<evidence type="ECO:0000256" key="5">
    <source>
        <dbReference type="ARBA" id="ARBA00022801"/>
    </source>
</evidence>
<evidence type="ECO:0000256" key="3">
    <source>
        <dbReference type="ARBA" id="ARBA00022670"/>
    </source>
</evidence>
<dbReference type="OrthoDB" id="9772053at2"/>
<dbReference type="GO" id="GO:0004177">
    <property type="term" value="F:aminopeptidase activity"/>
    <property type="evidence" value="ECO:0007669"/>
    <property type="project" value="UniProtKB-UniRule"/>
</dbReference>
<name>A0A1N7NDN5_9BACL</name>
<dbReference type="EMBL" id="FTOO01000008">
    <property type="protein sequence ID" value="SIS96406.1"/>
    <property type="molecule type" value="Genomic_DNA"/>
</dbReference>
<reference evidence="10" key="1">
    <citation type="submission" date="2017-01" db="EMBL/GenBank/DDBJ databases">
        <authorList>
            <person name="Varghese N."/>
            <person name="Submissions S."/>
        </authorList>
    </citation>
    <scope>NUCLEOTIDE SEQUENCE [LARGE SCALE GENOMIC DNA]</scope>
    <source>
        <strain evidence="10">DSM 16176</strain>
    </source>
</reference>